<keyword evidence="3" id="KW-1185">Reference proteome</keyword>
<protein>
    <submittedName>
        <fullName evidence="2">Uncharacterized protein</fullName>
    </submittedName>
</protein>
<feature type="compositionally biased region" description="Basic and acidic residues" evidence="1">
    <location>
        <begin position="207"/>
        <end position="218"/>
    </location>
</feature>
<comment type="caution">
    <text evidence="2">The sequence shown here is derived from an EMBL/GenBank/DDBJ whole genome shotgun (WGS) entry which is preliminary data.</text>
</comment>
<evidence type="ECO:0000256" key="1">
    <source>
        <dbReference type="SAM" id="MobiDB-lite"/>
    </source>
</evidence>
<feature type="region of interest" description="Disordered" evidence="1">
    <location>
        <begin position="175"/>
        <end position="218"/>
    </location>
</feature>
<gene>
    <name evidence="2" type="ORF">BCR32DRAFT_302614</name>
</gene>
<accession>A0A1Y1WV35</accession>
<feature type="region of interest" description="Disordered" evidence="1">
    <location>
        <begin position="124"/>
        <end position="146"/>
    </location>
</feature>
<organism evidence="2 3">
    <name type="scientific">Anaeromyces robustus</name>
    <dbReference type="NCBI Taxonomy" id="1754192"/>
    <lineage>
        <taxon>Eukaryota</taxon>
        <taxon>Fungi</taxon>
        <taxon>Fungi incertae sedis</taxon>
        <taxon>Chytridiomycota</taxon>
        <taxon>Chytridiomycota incertae sedis</taxon>
        <taxon>Neocallimastigomycetes</taxon>
        <taxon>Neocallimastigales</taxon>
        <taxon>Neocallimastigaceae</taxon>
        <taxon>Anaeromyces</taxon>
    </lineage>
</organism>
<feature type="compositionally biased region" description="Acidic residues" evidence="1">
    <location>
        <begin position="179"/>
        <end position="206"/>
    </location>
</feature>
<name>A0A1Y1WV35_9FUNG</name>
<dbReference type="STRING" id="1754192.A0A1Y1WV35"/>
<dbReference type="Proteomes" id="UP000193944">
    <property type="component" value="Unassembled WGS sequence"/>
</dbReference>
<dbReference type="AlphaFoldDB" id="A0A1Y1WV35"/>
<dbReference type="EMBL" id="MCFG01000249">
    <property type="protein sequence ID" value="ORX77410.1"/>
    <property type="molecule type" value="Genomic_DNA"/>
</dbReference>
<evidence type="ECO:0000313" key="3">
    <source>
        <dbReference type="Proteomes" id="UP000193944"/>
    </source>
</evidence>
<proteinExistence type="predicted"/>
<reference evidence="2 3" key="2">
    <citation type="submission" date="2016-08" db="EMBL/GenBank/DDBJ databases">
        <title>Pervasive Adenine N6-methylation of Active Genes in Fungi.</title>
        <authorList>
            <consortium name="DOE Joint Genome Institute"/>
            <person name="Mondo S.J."/>
            <person name="Dannebaum R.O."/>
            <person name="Kuo R.C."/>
            <person name="Labutti K."/>
            <person name="Haridas S."/>
            <person name="Kuo A."/>
            <person name="Salamov A."/>
            <person name="Ahrendt S.R."/>
            <person name="Lipzen A."/>
            <person name="Sullivan W."/>
            <person name="Andreopoulos W.B."/>
            <person name="Clum A."/>
            <person name="Lindquist E."/>
            <person name="Daum C."/>
            <person name="Ramamoorthy G.K."/>
            <person name="Gryganskyi A."/>
            <person name="Culley D."/>
            <person name="Magnuson J.K."/>
            <person name="James T.Y."/>
            <person name="O'Malley M.A."/>
            <person name="Stajich J.E."/>
            <person name="Spatafora J.W."/>
            <person name="Visel A."/>
            <person name="Grigoriev I.V."/>
        </authorList>
    </citation>
    <scope>NUCLEOTIDE SEQUENCE [LARGE SCALE GENOMIC DNA]</scope>
    <source>
        <strain evidence="2 3">S4</strain>
    </source>
</reference>
<sequence>MVKINQENILKELQILRGRLNTVDLKECIETLELLTKSLSILKGNNLLTDDSSPDEWNDCKIKYNLGKQFVDIIRIYSERVSILMNEKSECKDEENTRKEIINETDKEIDNIINILTSSTSASTSLSNQSSIKNKDELPSCSNSHQCHEITHNNSSKLEEENIFKVVIDKTTSNNNIDYDSDINDDFMNEYDSDFNEDFSSSDEDNDKDKDSDGDSDN</sequence>
<evidence type="ECO:0000313" key="2">
    <source>
        <dbReference type="EMBL" id="ORX77410.1"/>
    </source>
</evidence>
<reference evidence="2 3" key="1">
    <citation type="submission" date="2016-08" db="EMBL/GenBank/DDBJ databases">
        <title>A Parts List for Fungal Cellulosomes Revealed by Comparative Genomics.</title>
        <authorList>
            <consortium name="DOE Joint Genome Institute"/>
            <person name="Haitjema C.H."/>
            <person name="Gilmore S.P."/>
            <person name="Henske J.K."/>
            <person name="Solomon K.V."/>
            <person name="De Groot R."/>
            <person name="Kuo A."/>
            <person name="Mondo S.J."/>
            <person name="Salamov A.A."/>
            <person name="Labutti K."/>
            <person name="Zhao Z."/>
            <person name="Chiniquy J."/>
            <person name="Barry K."/>
            <person name="Brewer H.M."/>
            <person name="Purvine S.O."/>
            <person name="Wright A.T."/>
            <person name="Boxma B."/>
            <person name="Van Alen T."/>
            <person name="Hackstein J.H."/>
            <person name="Baker S.E."/>
            <person name="Grigoriev I.V."/>
            <person name="O'Malley M.A."/>
        </authorList>
    </citation>
    <scope>NUCLEOTIDE SEQUENCE [LARGE SCALE GENOMIC DNA]</scope>
    <source>
        <strain evidence="2 3">S4</strain>
    </source>
</reference>